<comment type="caution">
    <text evidence="1">The sequence shown here is derived from an EMBL/GenBank/DDBJ whole genome shotgun (WGS) entry which is preliminary data.</text>
</comment>
<evidence type="ECO:0000313" key="2">
    <source>
        <dbReference type="Proteomes" id="UP000016540"/>
    </source>
</evidence>
<dbReference type="STRING" id="1318628.MARLIPOL_07179"/>
<organism evidence="1 2">
    <name type="scientific">Marinobacter lipolyticus SM19</name>
    <dbReference type="NCBI Taxonomy" id="1318628"/>
    <lineage>
        <taxon>Bacteria</taxon>
        <taxon>Pseudomonadati</taxon>
        <taxon>Pseudomonadota</taxon>
        <taxon>Gammaproteobacteria</taxon>
        <taxon>Pseudomonadales</taxon>
        <taxon>Marinobacteraceae</taxon>
        <taxon>Marinobacter</taxon>
    </lineage>
</organism>
<dbReference type="Proteomes" id="UP000016540">
    <property type="component" value="Unassembled WGS sequence"/>
</dbReference>
<protein>
    <recommendedName>
        <fullName evidence="3">Roadblock/LAMTOR2 domain-containing protein</fullName>
    </recommendedName>
</protein>
<evidence type="ECO:0000313" key="1">
    <source>
        <dbReference type="EMBL" id="EON92515.1"/>
    </source>
</evidence>
<proteinExistence type="predicted"/>
<gene>
    <name evidence="1" type="ORF">MARLIPOL_07179</name>
</gene>
<dbReference type="OrthoDB" id="3781969at2"/>
<keyword evidence="2" id="KW-1185">Reference proteome</keyword>
<dbReference type="HOGENOM" id="CLU_139202_2_1_6"/>
<accession>R8B1R5</accession>
<sequence>MNAPVSNKLDLGPLREMDGYLASAIVDSSSGMTLAVDGGGESFNIEMAAAGNTDVVRKKRDVMKKLKLNDKIEDMLISLQKQYHLIRPLESNDALFIYVALDRSKANLGMARNELNSFEKGLDIA</sequence>
<name>R8B1R5_9GAMM</name>
<evidence type="ECO:0008006" key="3">
    <source>
        <dbReference type="Google" id="ProtNLM"/>
    </source>
</evidence>
<dbReference type="EMBL" id="ASAD01000010">
    <property type="protein sequence ID" value="EON92515.1"/>
    <property type="molecule type" value="Genomic_DNA"/>
</dbReference>
<dbReference type="AlphaFoldDB" id="R8B1R5"/>
<dbReference type="PATRIC" id="fig|1318628.3.peg.1439"/>
<reference evidence="1 2" key="1">
    <citation type="journal article" date="2013" name="Genome Announc.">
        <title>Draft Genome Sequence of the Moderately Halophilic Bacterium Marinobacter lipolyticus Strain SM19.</title>
        <authorList>
            <person name="Papke R.T."/>
            <person name="de la Haba R.R."/>
            <person name="Infante-Dominguez C."/>
            <person name="Perez D."/>
            <person name="Sanchez-Porro C."/>
            <person name="Lapierre P."/>
            <person name="Ventosa A."/>
        </authorList>
    </citation>
    <scope>NUCLEOTIDE SEQUENCE [LARGE SCALE GENOMIC DNA]</scope>
    <source>
        <strain evidence="1 2">SM19</strain>
    </source>
</reference>
<dbReference type="eggNOG" id="COG4753">
    <property type="taxonomic scope" value="Bacteria"/>
</dbReference>
<dbReference type="RefSeq" id="WP_012137441.1">
    <property type="nucleotide sequence ID" value="NZ_KE007317.1"/>
</dbReference>